<reference evidence="10" key="2">
    <citation type="submission" date="2023-01" db="EMBL/GenBank/DDBJ databases">
        <authorList>
            <person name="Sun Q."/>
            <person name="Evtushenko L."/>
        </authorList>
    </citation>
    <scope>NUCLEOTIDE SEQUENCE</scope>
    <source>
        <strain evidence="10">VKM Ac-1069</strain>
    </source>
</reference>
<dbReference type="Proteomes" id="UP001143463">
    <property type="component" value="Unassembled WGS sequence"/>
</dbReference>
<organism evidence="10 11">
    <name type="scientific">Pseudonocardia halophobica</name>
    <dbReference type="NCBI Taxonomy" id="29401"/>
    <lineage>
        <taxon>Bacteria</taxon>
        <taxon>Bacillati</taxon>
        <taxon>Actinomycetota</taxon>
        <taxon>Actinomycetes</taxon>
        <taxon>Pseudonocardiales</taxon>
        <taxon>Pseudonocardiaceae</taxon>
        <taxon>Pseudonocardia</taxon>
    </lineage>
</organism>
<keyword evidence="7 8" id="KW-0503">Monooxygenase</keyword>
<evidence type="ECO:0000256" key="5">
    <source>
        <dbReference type="ARBA" id="ARBA00023002"/>
    </source>
</evidence>
<dbReference type="PANTHER" id="PTHR46696">
    <property type="entry name" value="P450, PUTATIVE (EUROFUNG)-RELATED"/>
    <property type="match status" value="1"/>
</dbReference>
<sequence length="413" mass="45610">MTAVAPPTTDHTERDRPDRRLPFTRPNILELAPLYEVLRREAPVAAVTTPAGDPAWLVTRFDEVRELLGDKRLGRSHPEPERAARISHAAVQDGPTGSYETEQADHTRMRRLLTPAFSAKRMLRLGDHVQELVDGYVDRMVAAHEAGEAVDLHTALALPLPVAVICRLLGVPEEDREHFRSLSDRMATYSEDGDAHRARAEFGRYMAGLAEAKRAHPTEDVISDLVQAQAADEAFDHEEMIRLSVGLLFAGHETTVNRIGLGTLFLLTRREHWDHLVTDPDGRVNATVEEIMRLGAPGDLGLLRYAHTDLDVAGVTIRRGDAVILSINAANRDPEAFADAETFDPDRAEHSHLGFGHGAHFCIGASLARVELRTVFATLARRLPGLRLTATLDDIDVRTDHITGGVTELPVTW</sequence>
<dbReference type="Pfam" id="PF00067">
    <property type="entry name" value="p450"/>
    <property type="match status" value="1"/>
</dbReference>
<dbReference type="PANTHER" id="PTHR46696:SF5">
    <property type="entry name" value="CYTOCHROME P450 BJ-1"/>
    <property type="match status" value="1"/>
</dbReference>
<dbReference type="InterPro" id="IPR017972">
    <property type="entry name" value="Cyt_P450_CS"/>
</dbReference>
<dbReference type="FunFam" id="1.10.630.10:FF:000018">
    <property type="entry name" value="Cytochrome P450 monooxygenase"/>
    <property type="match status" value="1"/>
</dbReference>
<dbReference type="EMBL" id="BSFQ01000025">
    <property type="protein sequence ID" value="GLL13859.1"/>
    <property type="molecule type" value="Genomic_DNA"/>
</dbReference>
<keyword evidence="3 8" id="KW-0349">Heme</keyword>
<comment type="caution">
    <text evidence="10">The sequence shown here is derived from an EMBL/GenBank/DDBJ whole genome shotgun (WGS) entry which is preliminary data.</text>
</comment>
<dbReference type="PRINTS" id="PR00385">
    <property type="entry name" value="P450"/>
</dbReference>
<accession>A0A9W6NYG0</accession>
<dbReference type="InterPro" id="IPR036396">
    <property type="entry name" value="Cyt_P450_sf"/>
</dbReference>
<evidence type="ECO:0000256" key="1">
    <source>
        <dbReference type="ARBA" id="ARBA00001971"/>
    </source>
</evidence>
<dbReference type="GO" id="GO:0016705">
    <property type="term" value="F:oxidoreductase activity, acting on paired donors, with incorporation or reduction of molecular oxygen"/>
    <property type="evidence" value="ECO:0007669"/>
    <property type="project" value="InterPro"/>
</dbReference>
<evidence type="ECO:0000313" key="11">
    <source>
        <dbReference type="Proteomes" id="UP001143463"/>
    </source>
</evidence>
<evidence type="ECO:0000256" key="9">
    <source>
        <dbReference type="SAM" id="MobiDB-lite"/>
    </source>
</evidence>
<evidence type="ECO:0000256" key="4">
    <source>
        <dbReference type="ARBA" id="ARBA00022723"/>
    </source>
</evidence>
<feature type="region of interest" description="Disordered" evidence="9">
    <location>
        <begin position="1"/>
        <end position="22"/>
    </location>
</feature>
<evidence type="ECO:0000313" key="10">
    <source>
        <dbReference type="EMBL" id="GLL13859.1"/>
    </source>
</evidence>
<evidence type="ECO:0000256" key="3">
    <source>
        <dbReference type="ARBA" id="ARBA00022617"/>
    </source>
</evidence>
<dbReference type="CDD" id="cd11031">
    <property type="entry name" value="Cyp158A-like"/>
    <property type="match status" value="1"/>
</dbReference>
<gene>
    <name evidence="10" type="ORF">GCM10017577_50030</name>
</gene>
<keyword evidence="6 8" id="KW-0408">Iron</keyword>
<dbReference type="InterPro" id="IPR001128">
    <property type="entry name" value="Cyt_P450"/>
</dbReference>
<evidence type="ECO:0000256" key="6">
    <source>
        <dbReference type="ARBA" id="ARBA00023004"/>
    </source>
</evidence>
<keyword evidence="4 8" id="KW-0479">Metal-binding</keyword>
<feature type="compositionally biased region" description="Basic and acidic residues" evidence="9">
    <location>
        <begin position="10"/>
        <end position="21"/>
    </location>
</feature>
<evidence type="ECO:0000256" key="7">
    <source>
        <dbReference type="ARBA" id="ARBA00023033"/>
    </source>
</evidence>
<protein>
    <submittedName>
        <fullName evidence="10">Cytochrome P450</fullName>
    </submittedName>
</protein>
<dbReference type="AlphaFoldDB" id="A0A9W6NYG0"/>
<dbReference type="GO" id="GO:0005506">
    <property type="term" value="F:iron ion binding"/>
    <property type="evidence" value="ECO:0007669"/>
    <property type="project" value="InterPro"/>
</dbReference>
<dbReference type="Gene3D" id="1.10.630.10">
    <property type="entry name" value="Cytochrome P450"/>
    <property type="match status" value="1"/>
</dbReference>
<reference evidence="10" key="1">
    <citation type="journal article" date="2014" name="Int. J. Syst. Evol. Microbiol.">
        <title>Complete genome sequence of Corynebacterium casei LMG S-19264T (=DSM 44701T), isolated from a smear-ripened cheese.</title>
        <authorList>
            <consortium name="US DOE Joint Genome Institute (JGI-PGF)"/>
            <person name="Walter F."/>
            <person name="Albersmeier A."/>
            <person name="Kalinowski J."/>
            <person name="Ruckert C."/>
        </authorList>
    </citation>
    <scope>NUCLEOTIDE SEQUENCE</scope>
    <source>
        <strain evidence="10">VKM Ac-1069</strain>
    </source>
</reference>
<dbReference type="SUPFAM" id="SSF48264">
    <property type="entry name" value="Cytochrome P450"/>
    <property type="match status" value="1"/>
</dbReference>
<dbReference type="GO" id="GO:0004497">
    <property type="term" value="F:monooxygenase activity"/>
    <property type="evidence" value="ECO:0007669"/>
    <property type="project" value="UniProtKB-KW"/>
</dbReference>
<comment type="similarity">
    <text evidence="2 8">Belongs to the cytochrome P450 family.</text>
</comment>
<dbReference type="PRINTS" id="PR00359">
    <property type="entry name" value="BP450"/>
</dbReference>
<evidence type="ECO:0000256" key="8">
    <source>
        <dbReference type="RuleBase" id="RU000461"/>
    </source>
</evidence>
<dbReference type="PROSITE" id="PS00086">
    <property type="entry name" value="CYTOCHROME_P450"/>
    <property type="match status" value="1"/>
</dbReference>
<dbReference type="RefSeq" id="WP_037049952.1">
    <property type="nucleotide sequence ID" value="NZ_BAAAUZ010000051.1"/>
</dbReference>
<proteinExistence type="inferred from homology"/>
<name>A0A9W6NYG0_9PSEU</name>
<dbReference type="GO" id="GO:0020037">
    <property type="term" value="F:heme binding"/>
    <property type="evidence" value="ECO:0007669"/>
    <property type="project" value="InterPro"/>
</dbReference>
<keyword evidence="11" id="KW-1185">Reference proteome</keyword>
<keyword evidence="5 8" id="KW-0560">Oxidoreductase</keyword>
<comment type="cofactor">
    <cofactor evidence="1">
        <name>heme</name>
        <dbReference type="ChEBI" id="CHEBI:30413"/>
    </cofactor>
</comment>
<evidence type="ECO:0000256" key="2">
    <source>
        <dbReference type="ARBA" id="ARBA00010617"/>
    </source>
</evidence>
<feature type="region of interest" description="Disordered" evidence="9">
    <location>
        <begin position="73"/>
        <end position="103"/>
    </location>
</feature>
<dbReference type="InterPro" id="IPR002397">
    <property type="entry name" value="Cyt_P450_B"/>
</dbReference>
<feature type="compositionally biased region" description="Basic and acidic residues" evidence="9">
    <location>
        <begin position="73"/>
        <end position="84"/>
    </location>
</feature>